<comment type="caution">
    <text evidence="2">The sequence shown here is derived from an EMBL/GenBank/DDBJ whole genome shotgun (WGS) entry which is preliminary data.</text>
</comment>
<dbReference type="Proteomes" id="UP000070133">
    <property type="component" value="Unassembled WGS sequence"/>
</dbReference>
<evidence type="ECO:0000313" key="3">
    <source>
        <dbReference type="Proteomes" id="UP000070133"/>
    </source>
</evidence>
<keyword evidence="3" id="KW-1185">Reference proteome</keyword>
<dbReference type="STRING" id="321146.A0A139GVY1"/>
<organism evidence="2 3">
    <name type="scientific">Pseudocercospora eumusae</name>
    <dbReference type="NCBI Taxonomy" id="321146"/>
    <lineage>
        <taxon>Eukaryota</taxon>
        <taxon>Fungi</taxon>
        <taxon>Dikarya</taxon>
        <taxon>Ascomycota</taxon>
        <taxon>Pezizomycotina</taxon>
        <taxon>Dothideomycetes</taxon>
        <taxon>Dothideomycetidae</taxon>
        <taxon>Mycosphaerellales</taxon>
        <taxon>Mycosphaerellaceae</taxon>
        <taxon>Pseudocercospora</taxon>
    </lineage>
</organism>
<dbReference type="AlphaFoldDB" id="A0A139GVY1"/>
<evidence type="ECO:0008006" key="4">
    <source>
        <dbReference type="Google" id="ProtNLM"/>
    </source>
</evidence>
<protein>
    <recommendedName>
        <fullName evidence="4">BTB domain-containing protein</fullName>
    </recommendedName>
</protein>
<feature type="region of interest" description="Disordered" evidence="1">
    <location>
        <begin position="1"/>
        <end position="26"/>
    </location>
</feature>
<accession>A0A139GVY1</accession>
<proteinExistence type="predicted"/>
<dbReference type="OrthoDB" id="194443at2759"/>
<reference evidence="2 3" key="1">
    <citation type="submission" date="2015-07" db="EMBL/GenBank/DDBJ databases">
        <title>Comparative genomics of the Sigatoka disease complex on banana suggests a link between parallel evolutionary changes in Pseudocercospora fijiensis and Pseudocercospora eumusae and increased virulence on the banana host.</title>
        <authorList>
            <person name="Chang T.-C."/>
            <person name="Salvucci A."/>
            <person name="Crous P.W."/>
            <person name="Stergiopoulos I."/>
        </authorList>
    </citation>
    <scope>NUCLEOTIDE SEQUENCE [LARGE SCALE GENOMIC DNA]</scope>
    <source>
        <strain evidence="2 3">CBS 114824</strain>
    </source>
</reference>
<dbReference type="EMBL" id="LFZN01000296">
    <property type="protein sequence ID" value="KXS94365.1"/>
    <property type="molecule type" value="Genomic_DNA"/>
</dbReference>
<sequence>MAPKKAAHSDPLPSTPDAQHNNDDHYNRTIAIQVGQAHRTTKVYEIHRDLLKFYSGYFRTAIKNAEGGKFTEGIEGMIHLPDEDITVFDDFRRWFFAANRKIRPNSQGPAGF</sequence>
<evidence type="ECO:0000313" key="2">
    <source>
        <dbReference type="EMBL" id="KXS94365.1"/>
    </source>
</evidence>
<evidence type="ECO:0000256" key="1">
    <source>
        <dbReference type="SAM" id="MobiDB-lite"/>
    </source>
</evidence>
<gene>
    <name evidence="2" type="ORF">AC578_2524</name>
</gene>
<name>A0A139GVY1_9PEZI</name>